<dbReference type="OrthoDB" id="431034at2759"/>
<accession>A0A2T7Q194</accession>
<dbReference type="SUPFAM" id="SSF49854">
    <property type="entry name" value="Spermadhesin, CUB domain"/>
    <property type="match status" value="1"/>
</dbReference>
<dbReference type="EMBL" id="PZQS01000001">
    <property type="protein sequence ID" value="PVD39442.1"/>
    <property type="molecule type" value="Genomic_DNA"/>
</dbReference>
<evidence type="ECO:0000313" key="6">
    <source>
        <dbReference type="EMBL" id="PVD39442.1"/>
    </source>
</evidence>
<dbReference type="SMART" id="SM00042">
    <property type="entry name" value="CUB"/>
    <property type="match status" value="1"/>
</dbReference>
<evidence type="ECO:0000256" key="3">
    <source>
        <dbReference type="SAM" id="Phobius"/>
    </source>
</evidence>
<evidence type="ECO:0000256" key="4">
    <source>
        <dbReference type="SAM" id="SignalP"/>
    </source>
</evidence>
<keyword evidence="3" id="KW-0472">Membrane</keyword>
<keyword evidence="3" id="KW-1133">Transmembrane helix</keyword>
<reference evidence="6 7" key="1">
    <citation type="submission" date="2018-04" db="EMBL/GenBank/DDBJ databases">
        <title>The genome of golden apple snail Pomacea canaliculata provides insight into stress tolerance and invasive adaptation.</title>
        <authorList>
            <person name="Liu C."/>
            <person name="Liu B."/>
            <person name="Ren Y."/>
            <person name="Zhang Y."/>
            <person name="Wang H."/>
            <person name="Li S."/>
            <person name="Jiang F."/>
            <person name="Yin L."/>
            <person name="Zhang G."/>
            <person name="Qian W."/>
            <person name="Fan W."/>
        </authorList>
    </citation>
    <scope>NUCLEOTIDE SEQUENCE [LARGE SCALE GENOMIC DNA]</scope>
    <source>
        <strain evidence="6">SZHN2017</strain>
        <tissue evidence="6">Muscle</tissue>
    </source>
</reference>
<dbReference type="CDD" id="cd00041">
    <property type="entry name" value="CUB"/>
    <property type="match status" value="1"/>
</dbReference>
<dbReference type="GO" id="GO:0004252">
    <property type="term" value="F:serine-type endopeptidase activity"/>
    <property type="evidence" value="ECO:0007669"/>
    <property type="project" value="TreeGrafter"/>
</dbReference>
<evidence type="ECO:0000313" key="7">
    <source>
        <dbReference type="Proteomes" id="UP000245119"/>
    </source>
</evidence>
<keyword evidence="7" id="KW-1185">Reference proteome</keyword>
<organism evidence="6 7">
    <name type="scientific">Pomacea canaliculata</name>
    <name type="common">Golden apple snail</name>
    <dbReference type="NCBI Taxonomy" id="400727"/>
    <lineage>
        <taxon>Eukaryota</taxon>
        <taxon>Metazoa</taxon>
        <taxon>Spiralia</taxon>
        <taxon>Lophotrochozoa</taxon>
        <taxon>Mollusca</taxon>
        <taxon>Gastropoda</taxon>
        <taxon>Caenogastropoda</taxon>
        <taxon>Architaenioglossa</taxon>
        <taxon>Ampullarioidea</taxon>
        <taxon>Ampullariidae</taxon>
        <taxon>Pomacea</taxon>
    </lineage>
</organism>
<dbReference type="PANTHER" id="PTHR24255:SF31">
    <property type="entry name" value="CUBILIN-LIKE PROTEIN"/>
    <property type="match status" value="1"/>
</dbReference>
<dbReference type="Pfam" id="PF00431">
    <property type="entry name" value="CUB"/>
    <property type="match status" value="1"/>
</dbReference>
<protein>
    <recommendedName>
        <fullName evidence="5">CUB domain-containing protein</fullName>
    </recommendedName>
</protein>
<feature type="transmembrane region" description="Helical" evidence="3">
    <location>
        <begin position="571"/>
        <end position="599"/>
    </location>
</feature>
<dbReference type="PANTHER" id="PTHR24255">
    <property type="entry name" value="COMPLEMENT COMPONENT 1, S SUBCOMPONENT-RELATED"/>
    <property type="match status" value="1"/>
</dbReference>
<name>A0A2T7Q194_POMCA</name>
<dbReference type="GO" id="GO:0005615">
    <property type="term" value="C:extracellular space"/>
    <property type="evidence" value="ECO:0007669"/>
    <property type="project" value="TreeGrafter"/>
</dbReference>
<proteinExistence type="predicted"/>
<keyword evidence="1" id="KW-1015">Disulfide bond</keyword>
<feature type="chain" id="PRO_5015699674" description="CUB domain-containing protein" evidence="4">
    <location>
        <begin position="17"/>
        <end position="617"/>
    </location>
</feature>
<evidence type="ECO:0000259" key="5">
    <source>
        <dbReference type="PROSITE" id="PS01180"/>
    </source>
</evidence>
<dbReference type="InterPro" id="IPR035914">
    <property type="entry name" value="Sperma_CUB_dom_sf"/>
</dbReference>
<evidence type="ECO:0000256" key="2">
    <source>
        <dbReference type="PROSITE-ProRule" id="PRU00059"/>
    </source>
</evidence>
<dbReference type="InterPro" id="IPR000859">
    <property type="entry name" value="CUB_dom"/>
</dbReference>
<comment type="caution">
    <text evidence="2">Lacks conserved residue(s) required for the propagation of feature annotation.</text>
</comment>
<dbReference type="Proteomes" id="UP000245119">
    <property type="component" value="Linkage Group LG1"/>
</dbReference>
<gene>
    <name evidence="6" type="ORF">C0Q70_02073</name>
</gene>
<dbReference type="PROSITE" id="PS01180">
    <property type="entry name" value="CUB"/>
    <property type="match status" value="1"/>
</dbReference>
<feature type="signal peptide" evidence="4">
    <location>
        <begin position="1"/>
        <end position="16"/>
    </location>
</feature>
<dbReference type="Gene3D" id="2.60.120.290">
    <property type="entry name" value="Spermadhesin, CUB domain"/>
    <property type="match status" value="1"/>
</dbReference>
<keyword evidence="3" id="KW-0812">Transmembrane</keyword>
<keyword evidence="4" id="KW-0732">Signal</keyword>
<evidence type="ECO:0000256" key="1">
    <source>
        <dbReference type="ARBA" id="ARBA00023157"/>
    </source>
</evidence>
<dbReference type="AlphaFoldDB" id="A0A2T7Q194"/>
<sequence>MYVLVVTLLGAGLASGQPQTALVLDVYGNKGSFFNPGFPQDYRDSLDLLYTGHFNYSHPQWVRLTLEYSLDGVMPSCADYIHIIGQNFSRCGKVNSQREQHTVITDCCAHRLLAMSVPVLDLYTNAGSFTSPNFPSNYWNDLDLTYTAHLTSPGPQLLHIILDSKLEITNDICFDFVTLFFQNKNVKYCGFQNLSFDVVVDGDKLQMSFHTDFSICERGFNVTYYVIGRNSSPWTQTCTTCHVPALSSTLFTDWTDETPVTDPPLSTKVTTATLLTSLTLSTSVTSSTLSTPLTNFSDGATPIDDYRTNGIDPTTTDSLVSYGTGDNSDVIDTMLELTTRDQQPLDDVIHIVSSSYITAGDVSEGWPGGNAKVTVPSDMASSLSTTGLTPIYYSPQSIEIIARQDIDATATTASEMEVRTVNLQTQTASDVEALATITSDTDTQTTVTSDTETLTTLTSNMETQALATSDLKTQNVVTSDSTTQTVAANDTETTISVTGDKKTSATPRTELDPPDCCRCQLLGGSETGKVLNAEDREKKIDEIITTLLVDKDNVSSTKRKHISAHDSRQSAAALGLVGVVLCALPLIFVLLMDVAGFAVQAACGKKSMRAKNTVDAS</sequence>
<feature type="domain" description="CUB" evidence="5">
    <location>
        <begin position="108"/>
        <end position="227"/>
    </location>
</feature>
<comment type="caution">
    <text evidence="6">The sequence shown here is derived from an EMBL/GenBank/DDBJ whole genome shotgun (WGS) entry which is preliminary data.</text>
</comment>